<organism evidence="2 3">
    <name type="scientific">Ahniella affigens</name>
    <dbReference type="NCBI Taxonomy" id="2021234"/>
    <lineage>
        <taxon>Bacteria</taxon>
        <taxon>Pseudomonadati</taxon>
        <taxon>Pseudomonadota</taxon>
        <taxon>Gammaproteobacteria</taxon>
        <taxon>Lysobacterales</taxon>
        <taxon>Rhodanobacteraceae</taxon>
        <taxon>Ahniella</taxon>
    </lineage>
</organism>
<dbReference type="InterPro" id="IPR045500">
    <property type="entry name" value="DUF6491"/>
</dbReference>
<reference evidence="2 3" key="2">
    <citation type="submission" date="2018-03" db="EMBL/GenBank/DDBJ databases">
        <authorList>
            <person name="Keele B.F."/>
        </authorList>
    </citation>
    <scope>NUCLEOTIDE SEQUENCE [LARGE SCALE GENOMIC DNA]</scope>
    <source>
        <strain evidence="2 3">D13</strain>
    </source>
</reference>
<reference evidence="2 3" key="1">
    <citation type="submission" date="2018-03" db="EMBL/GenBank/DDBJ databases">
        <title>Ahniella affigens gen. nov., sp. nov., a gammaproteobacterium isolated from sandy soil near a stream.</title>
        <authorList>
            <person name="Ko Y."/>
            <person name="Kim J.-H."/>
        </authorList>
    </citation>
    <scope>NUCLEOTIDE SEQUENCE [LARGE SCALE GENOMIC DNA]</scope>
    <source>
        <strain evidence="2 3">D13</strain>
    </source>
</reference>
<sequence length="134" mass="15230">MKLKHRPLLLSLALSAAVFAAGVANAKRPNTDIDYESLAGPTVAFIEQRNIDRFDHVDDYHMVVYASRKNAYLLTFNSICRRYTLQDPMVIERTSTFRLYPEDRISINGAPCLIKDIRVMDVNQLKAARASAKR</sequence>
<evidence type="ECO:0000313" key="3">
    <source>
        <dbReference type="Proteomes" id="UP000241074"/>
    </source>
</evidence>
<feature type="signal peptide" evidence="1">
    <location>
        <begin position="1"/>
        <end position="20"/>
    </location>
</feature>
<keyword evidence="3" id="KW-1185">Reference proteome</keyword>
<keyword evidence="1" id="KW-0732">Signal</keyword>
<proteinExistence type="predicted"/>
<evidence type="ECO:0000313" key="2">
    <source>
        <dbReference type="EMBL" id="AVP98859.1"/>
    </source>
</evidence>
<evidence type="ECO:0000256" key="1">
    <source>
        <dbReference type="SAM" id="SignalP"/>
    </source>
</evidence>
<dbReference type="KEGG" id="xba:C7S18_17485"/>
<accession>A0A2P1PVJ0</accession>
<dbReference type="RefSeq" id="WP_106892778.1">
    <property type="nucleotide sequence ID" value="NZ_CP027860.1"/>
</dbReference>
<feature type="chain" id="PRO_5015133241" evidence="1">
    <location>
        <begin position="21"/>
        <end position="134"/>
    </location>
</feature>
<protein>
    <submittedName>
        <fullName evidence="2">Uncharacterized protein</fullName>
    </submittedName>
</protein>
<name>A0A2P1PVJ0_9GAMM</name>
<dbReference type="Pfam" id="PF20101">
    <property type="entry name" value="DUF6491"/>
    <property type="match status" value="1"/>
</dbReference>
<dbReference type="AlphaFoldDB" id="A0A2P1PVJ0"/>
<dbReference type="Proteomes" id="UP000241074">
    <property type="component" value="Chromosome"/>
</dbReference>
<dbReference type="EMBL" id="CP027860">
    <property type="protein sequence ID" value="AVP98859.1"/>
    <property type="molecule type" value="Genomic_DNA"/>
</dbReference>
<gene>
    <name evidence="2" type="ORF">C7S18_17485</name>
</gene>